<comment type="caution">
    <text evidence="1">The sequence shown here is derived from an EMBL/GenBank/DDBJ whole genome shotgun (WGS) entry which is preliminary data.</text>
</comment>
<gene>
    <name evidence="1" type="primary">pyrF</name>
    <name evidence="1" type="ORF">IQ222_19345</name>
</gene>
<keyword evidence="2" id="KW-1185">Reference proteome</keyword>
<keyword evidence="1" id="KW-0456">Lyase</keyword>
<dbReference type="EMBL" id="JADEWF010000098">
    <property type="protein sequence ID" value="MBE9220885.1"/>
    <property type="molecule type" value="Genomic_DNA"/>
</dbReference>
<organism evidence="1 2">
    <name type="scientific">Dolichospermum flos-aquae LEGE 04289</name>
    <dbReference type="NCBI Taxonomy" id="1828708"/>
    <lineage>
        <taxon>Bacteria</taxon>
        <taxon>Bacillati</taxon>
        <taxon>Cyanobacteriota</taxon>
        <taxon>Cyanophyceae</taxon>
        <taxon>Nostocales</taxon>
        <taxon>Aphanizomenonaceae</taxon>
        <taxon>Dolichospermum</taxon>
    </lineage>
</organism>
<sequence length="248" mass="26846">MNDEKIKIIVPLDVPDLDSAIALINKLPQVTFWKVGLELFTSTGPKILDILKSRQKRIFLDLKFHDIPNTVAGACRAAAGYGVDLLTIHATCGSDALKAAAEAVEIGAQKAGTKPPQLIAITLLTSISPRQLAFDLKIPLELPEFALEMALLAEKSGLNGAVCSPQEVQQLRETCKSDFLLVCPGVRPTWSDKGDQKRSLTPSQAITAGADYLVIGRPITAAAEPELAWNLIVEELKTFPTKNQRPLD</sequence>
<reference evidence="1" key="1">
    <citation type="submission" date="2020-10" db="EMBL/GenBank/DDBJ databases">
        <authorList>
            <person name="Castelo-Branco R."/>
            <person name="Eusebio N."/>
            <person name="Adriana R."/>
            <person name="Vieira A."/>
            <person name="Brugerolle De Fraissinette N."/>
            <person name="Rezende De Castro R."/>
            <person name="Schneider M.P."/>
            <person name="Vasconcelos V."/>
            <person name="Leao P.N."/>
        </authorList>
    </citation>
    <scope>NUCLEOTIDE SEQUENCE</scope>
    <source>
        <strain evidence="1">LEGE 04289</strain>
    </source>
</reference>
<proteinExistence type="predicted"/>
<dbReference type="EC" id="4.1.1.23" evidence="1"/>
<evidence type="ECO:0000313" key="2">
    <source>
        <dbReference type="Proteomes" id="UP000597867"/>
    </source>
</evidence>
<accession>A0ACC5Q8L9</accession>
<dbReference type="Proteomes" id="UP000597867">
    <property type="component" value="Unassembled WGS sequence"/>
</dbReference>
<evidence type="ECO:0000313" key="1">
    <source>
        <dbReference type="EMBL" id="MBE9220885.1"/>
    </source>
</evidence>
<protein>
    <submittedName>
        <fullName evidence="1">Orotidine-5'-phosphate decarboxylase</fullName>
        <ecNumber evidence="1">4.1.1.23</ecNumber>
    </submittedName>
</protein>
<name>A0ACC5Q8L9_DOLFA</name>